<evidence type="ECO:0000313" key="3">
    <source>
        <dbReference type="Proteomes" id="UP000053097"/>
    </source>
</evidence>
<dbReference type="AlphaFoldDB" id="A0A026WLX7"/>
<keyword evidence="1" id="KW-0812">Transmembrane</keyword>
<organism evidence="2 3">
    <name type="scientific">Ooceraea biroi</name>
    <name type="common">Clonal raider ant</name>
    <name type="synonym">Cerapachys biroi</name>
    <dbReference type="NCBI Taxonomy" id="2015173"/>
    <lineage>
        <taxon>Eukaryota</taxon>
        <taxon>Metazoa</taxon>
        <taxon>Ecdysozoa</taxon>
        <taxon>Arthropoda</taxon>
        <taxon>Hexapoda</taxon>
        <taxon>Insecta</taxon>
        <taxon>Pterygota</taxon>
        <taxon>Neoptera</taxon>
        <taxon>Endopterygota</taxon>
        <taxon>Hymenoptera</taxon>
        <taxon>Apocrita</taxon>
        <taxon>Aculeata</taxon>
        <taxon>Formicoidea</taxon>
        <taxon>Formicidae</taxon>
        <taxon>Dorylinae</taxon>
        <taxon>Ooceraea</taxon>
    </lineage>
</organism>
<feature type="transmembrane region" description="Helical" evidence="1">
    <location>
        <begin position="34"/>
        <end position="54"/>
    </location>
</feature>
<reference evidence="2 3" key="1">
    <citation type="journal article" date="2014" name="Curr. Biol.">
        <title>The genome of the clonal raider ant Cerapachys biroi.</title>
        <authorList>
            <person name="Oxley P.R."/>
            <person name="Ji L."/>
            <person name="Fetter-Pruneda I."/>
            <person name="McKenzie S.K."/>
            <person name="Li C."/>
            <person name="Hu H."/>
            <person name="Zhang G."/>
            <person name="Kronauer D.J."/>
        </authorList>
    </citation>
    <scope>NUCLEOTIDE SEQUENCE [LARGE SCALE GENOMIC DNA]</scope>
</reference>
<dbReference type="EMBL" id="KK107159">
    <property type="protein sequence ID" value="EZA56641.1"/>
    <property type="molecule type" value="Genomic_DNA"/>
</dbReference>
<keyword evidence="1" id="KW-1133">Transmembrane helix</keyword>
<evidence type="ECO:0000313" key="2">
    <source>
        <dbReference type="EMBL" id="EZA56641.1"/>
    </source>
</evidence>
<keyword evidence="3" id="KW-1185">Reference proteome</keyword>
<evidence type="ECO:0000256" key="1">
    <source>
        <dbReference type="SAM" id="Phobius"/>
    </source>
</evidence>
<gene>
    <name evidence="2" type="ORF">X777_02245</name>
</gene>
<dbReference type="Proteomes" id="UP000053097">
    <property type="component" value="Unassembled WGS sequence"/>
</dbReference>
<sequence>MICRGIVFIENESTAREIRRRPPPRTRADHGGGFIGSFAMMLVVVAVMAVVVVLGRSLWWLDVWTAGNKGQGQFMAVLPPPEPRGWLAAAMAQHQRRPRESHYARPAK</sequence>
<keyword evidence="1" id="KW-0472">Membrane</keyword>
<protein>
    <submittedName>
        <fullName evidence="2">Uncharacterized protein</fullName>
    </submittedName>
</protein>
<name>A0A026WLX7_OOCBI</name>
<proteinExistence type="predicted"/>
<accession>A0A026WLX7</accession>